<dbReference type="InterPro" id="IPR036291">
    <property type="entry name" value="NAD(P)-bd_dom_sf"/>
</dbReference>
<dbReference type="Gene3D" id="3.40.50.261">
    <property type="entry name" value="Succinyl-CoA synthetase domains"/>
    <property type="match status" value="2"/>
</dbReference>
<dbReference type="InterPro" id="IPR013815">
    <property type="entry name" value="ATP_grasp_subdomain_1"/>
</dbReference>
<dbReference type="PANTHER" id="PTHR42793">
    <property type="entry name" value="COA BINDING DOMAIN CONTAINING PROTEIN"/>
    <property type="match status" value="1"/>
</dbReference>
<dbReference type="RefSeq" id="WP_271275103.1">
    <property type="nucleotide sequence ID" value="NZ_BAABFD010000005.1"/>
</dbReference>
<dbReference type="EMBL" id="JAPNUD010000005">
    <property type="protein sequence ID" value="MDA0639628.1"/>
    <property type="molecule type" value="Genomic_DNA"/>
</dbReference>
<gene>
    <name evidence="2" type="ORF">OUY24_03220</name>
</gene>
<dbReference type="SUPFAM" id="SSF52210">
    <property type="entry name" value="Succinyl-CoA synthetase domains"/>
    <property type="match status" value="2"/>
</dbReference>
<protein>
    <submittedName>
        <fullName evidence="2">Acetate--CoA ligase family protein</fullName>
    </submittedName>
</protein>
<dbReference type="Gene3D" id="3.30.1490.20">
    <property type="entry name" value="ATP-grasp fold, A domain"/>
    <property type="match status" value="1"/>
</dbReference>
<keyword evidence="3" id="KW-1185">Reference proteome</keyword>
<dbReference type="Gene3D" id="3.30.470.20">
    <property type="entry name" value="ATP-grasp fold, B domain"/>
    <property type="match status" value="1"/>
</dbReference>
<dbReference type="Pfam" id="PF13607">
    <property type="entry name" value="Succ_CoA_lig"/>
    <property type="match status" value="1"/>
</dbReference>
<dbReference type="Proteomes" id="UP001212498">
    <property type="component" value="Unassembled WGS sequence"/>
</dbReference>
<dbReference type="Pfam" id="PF13380">
    <property type="entry name" value="CoA_binding_2"/>
    <property type="match status" value="1"/>
</dbReference>
<reference evidence="2 3" key="1">
    <citation type="submission" date="2022-11" db="EMBL/GenBank/DDBJ databases">
        <title>Nonomuraea corallina sp. nov., a new species of the genus Nonomuraea isolated from sea side sediment in Thai sea.</title>
        <authorList>
            <person name="Ngamcharungchit C."/>
            <person name="Matsumoto A."/>
            <person name="Suriyachadkun C."/>
            <person name="Panbangred W."/>
            <person name="Inahashi Y."/>
            <person name="Intra B."/>
        </authorList>
    </citation>
    <scope>NUCLEOTIDE SEQUENCE [LARGE SCALE GENOMIC DNA]</scope>
    <source>
        <strain evidence="2 3">DSM 43553</strain>
    </source>
</reference>
<feature type="domain" description="CoA-binding" evidence="1">
    <location>
        <begin position="24"/>
        <end position="120"/>
    </location>
</feature>
<dbReference type="InterPro" id="IPR032875">
    <property type="entry name" value="Succ_CoA_lig_flav_dom"/>
</dbReference>
<dbReference type="SUPFAM" id="SSF56059">
    <property type="entry name" value="Glutathione synthetase ATP-binding domain-like"/>
    <property type="match status" value="1"/>
</dbReference>
<dbReference type="GO" id="GO:0016874">
    <property type="term" value="F:ligase activity"/>
    <property type="evidence" value="ECO:0007669"/>
    <property type="project" value="UniProtKB-KW"/>
</dbReference>
<comment type="caution">
    <text evidence="2">The sequence shown here is derived from an EMBL/GenBank/DDBJ whole genome shotgun (WGS) entry which is preliminary data.</text>
</comment>
<evidence type="ECO:0000313" key="3">
    <source>
        <dbReference type="Proteomes" id="UP001212498"/>
    </source>
</evidence>
<dbReference type="Pfam" id="PF13549">
    <property type="entry name" value="ATP-grasp_5"/>
    <property type="match status" value="1"/>
</dbReference>
<dbReference type="SMART" id="SM00881">
    <property type="entry name" value="CoA_binding"/>
    <property type="match status" value="1"/>
</dbReference>
<dbReference type="InterPro" id="IPR003781">
    <property type="entry name" value="CoA-bd"/>
</dbReference>
<dbReference type="PANTHER" id="PTHR42793:SF1">
    <property type="entry name" value="PEPTIDYL-LYSINE N-ACETYLTRANSFERASE PATZ"/>
    <property type="match status" value="1"/>
</dbReference>
<accession>A0ABT4SQU1</accession>
<evidence type="ECO:0000313" key="2">
    <source>
        <dbReference type="EMBL" id="MDA0639628.1"/>
    </source>
</evidence>
<sequence length="693" mass="71627">MSVTGARETAGSSRLDGAGLVDLMCAPSEVVVVGASADESKLSSRALAFLLRYGYRGGLHVVHPRHESILGVPCVPRIKALPRLERAVAIVNLPAHLVPAAVSDLDEAGAGAAVVIGSGFESPSSRPRRELEEVIRRPGFRMRVIGPNCVGTMSVGSGAHLNFSTVLTRRAPRLGRIGLVTQSGALGNGLLMGLLRRGAGIAHWFSTGNEMDTGAMELTAGLLARDDVDVVGIFLEGLTDIDWFDRVSAAAHACGKRLFVYKAARTAAGRAAAGGHTGRLVGPNDATAAVLAEAGFTEVDDLATLADCLVVSAACGTGHRDAAVGIVTVSGASGVIGADRVHEAPGLRLAEPGRDQQAVRLDPRLESANPLDIPFLNETGVFTSAIGAYRASGIFDVTVAVTSGLAHDPATLVSDLVAQDRGPSAPVAPLVLCHLSEDDRLGEEETARLAAAGVAVVPTVERAVAALALTSAPRTRAPDGGSGAHVPSRGGGLGLDEARAVLPGLPWVDWAPAPTVEAARRFGFPAVVKAAGRGIVHRSELGAVAVVTGEDELREAFARVAAACREHDDDVLVQRMAPPGGTEFFVSAMEHPEVGPFALVRPGGLLTELIPGQAIISHRWNAPTRRRRLLGSPVGRLCDGYRGRPVLDVDALLDVVATALDAVAAGQLGFVELNPVFLYESGAATVDVVAGQA</sequence>
<dbReference type="InterPro" id="IPR016102">
    <property type="entry name" value="Succinyl-CoA_synth-like"/>
</dbReference>
<dbReference type="SUPFAM" id="SSF51735">
    <property type="entry name" value="NAD(P)-binding Rossmann-fold domains"/>
    <property type="match status" value="1"/>
</dbReference>
<evidence type="ECO:0000259" key="1">
    <source>
        <dbReference type="SMART" id="SM00881"/>
    </source>
</evidence>
<organism evidence="2 3">
    <name type="scientific">Nonomuraea ferruginea</name>
    <dbReference type="NCBI Taxonomy" id="46174"/>
    <lineage>
        <taxon>Bacteria</taxon>
        <taxon>Bacillati</taxon>
        <taxon>Actinomycetota</taxon>
        <taxon>Actinomycetes</taxon>
        <taxon>Streptosporangiales</taxon>
        <taxon>Streptosporangiaceae</taxon>
        <taxon>Nonomuraea</taxon>
    </lineage>
</organism>
<keyword evidence="2" id="KW-0436">Ligase</keyword>
<name>A0ABT4SQU1_9ACTN</name>
<proteinExistence type="predicted"/>
<dbReference type="Gene3D" id="3.40.50.720">
    <property type="entry name" value="NAD(P)-binding Rossmann-like Domain"/>
    <property type="match status" value="1"/>
</dbReference>